<dbReference type="AlphaFoldDB" id="A0A560DZE2"/>
<sequence length="553" mass="62472">MANALVVRRGTNLARRLRTQRAAEYVRMSRELQRYSIENQRAAIAAYAATNGLAIVRTYEDQGRSGLRIKGRPGLIELIEDVQSGQADFDQILVYDVSRWGRFQDTDESAYYEFLCKMNGVRVVYCAEIFKNDGSFLSGMAKYMKRGMAAEWSRELGVKVHAGHCRIAGLGYRVGGPIGYGLRRMMVDENEHPKVKLDKGQYKALQSDRVRLQHGTSEEAAVIRCVFDQFVNARKSYSEIRRALNDANIANHNGRPWTDGMIPTILSNENYIGKTVYNRTSRRLGERLVKNPGHAWVHGAAAIEPIVDPEIFARAQKLLAERRVEIPEDEMLMRLRVVLRRRGKLNSNIINTTLGLNHVSSYVKHFGSLRRAYSLIGYTSPRDCNWLDTWDHWANEQTRHANELAEVLRTDLGLESELAQDNIALDVGGTRLVSFLIARQLTTRGPHHAPQWKAYRRQISSGLLAVMRLDATNRTIEDYVLLPSKLRAGRYVWLSTGSLARHHGVLCPEVSDLIRAIKARLAASNHAAPTTSVQSNKQAKRGCPKARSGRGRR</sequence>
<feature type="domain" description="Recombinase" evidence="3">
    <location>
        <begin position="201"/>
        <end position="325"/>
    </location>
</feature>
<accession>A0A560DZE2</accession>
<organism evidence="4 5">
    <name type="scientific">Bradyrhizobium stylosanthis</name>
    <dbReference type="NCBI Taxonomy" id="1803665"/>
    <lineage>
        <taxon>Bacteria</taxon>
        <taxon>Pseudomonadati</taxon>
        <taxon>Pseudomonadota</taxon>
        <taxon>Alphaproteobacteria</taxon>
        <taxon>Hyphomicrobiales</taxon>
        <taxon>Nitrobacteraceae</taxon>
        <taxon>Bradyrhizobium</taxon>
    </lineage>
</organism>
<dbReference type="Pfam" id="PF07508">
    <property type="entry name" value="Recombinase"/>
    <property type="match status" value="1"/>
</dbReference>
<dbReference type="RefSeq" id="WP_186467441.1">
    <property type="nucleotide sequence ID" value="NZ_VITK01000003.1"/>
</dbReference>
<evidence type="ECO:0000256" key="1">
    <source>
        <dbReference type="SAM" id="MobiDB-lite"/>
    </source>
</evidence>
<dbReference type="InterPro" id="IPR038109">
    <property type="entry name" value="DNA_bind_recomb_sf"/>
</dbReference>
<dbReference type="GO" id="GO:0003677">
    <property type="term" value="F:DNA binding"/>
    <property type="evidence" value="ECO:0007669"/>
    <property type="project" value="InterPro"/>
</dbReference>
<feature type="compositionally biased region" description="Polar residues" evidence="1">
    <location>
        <begin position="527"/>
        <end position="537"/>
    </location>
</feature>
<dbReference type="EMBL" id="VITK01000003">
    <property type="protein sequence ID" value="TWB02447.1"/>
    <property type="molecule type" value="Genomic_DNA"/>
</dbReference>
<dbReference type="SMART" id="SM00857">
    <property type="entry name" value="Resolvase"/>
    <property type="match status" value="1"/>
</dbReference>
<dbReference type="FunFam" id="3.40.50.1390:FF:000008">
    <property type="entry name" value="DNA recombinase"/>
    <property type="match status" value="1"/>
</dbReference>
<dbReference type="PANTHER" id="PTHR30461:SF23">
    <property type="entry name" value="DNA RECOMBINASE-RELATED"/>
    <property type="match status" value="1"/>
</dbReference>
<dbReference type="InterPro" id="IPR011109">
    <property type="entry name" value="DNA_bind_recombinase_dom"/>
</dbReference>
<feature type="region of interest" description="Disordered" evidence="1">
    <location>
        <begin position="525"/>
        <end position="553"/>
    </location>
</feature>
<gene>
    <name evidence="4" type="ORF">FBZ96_1031229</name>
</gene>
<dbReference type="CDD" id="cd00338">
    <property type="entry name" value="Ser_Recombinase"/>
    <property type="match status" value="1"/>
</dbReference>
<dbReference type="InterPro" id="IPR036162">
    <property type="entry name" value="Resolvase-like_N_sf"/>
</dbReference>
<dbReference type="PROSITE" id="PS51737">
    <property type="entry name" value="RECOMBINASE_DNA_BIND"/>
    <property type="match status" value="1"/>
</dbReference>
<dbReference type="InterPro" id="IPR006119">
    <property type="entry name" value="Resolv_N"/>
</dbReference>
<dbReference type="Pfam" id="PF00239">
    <property type="entry name" value="Resolvase"/>
    <property type="match status" value="1"/>
</dbReference>
<reference evidence="4 5" key="1">
    <citation type="submission" date="2019-06" db="EMBL/GenBank/DDBJ databases">
        <title>Genomic Encyclopedia of Type Strains, Phase IV (KMG-V): Genome sequencing to study the core and pangenomes of soil and plant-associated prokaryotes.</title>
        <authorList>
            <person name="Whitman W."/>
        </authorList>
    </citation>
    <scope>NUCLEOTIDE SEQUENCE [LARGE SCALE GENOMIC DNA]</scope>
    <source>
        <strain evidence="4 5">BR 510</strain>
    </source>
</reference>
<evidence type="ECO:0000259" key="3">
    <source>
        <dbReference type="PROSITE" id="PS51737"/>
    </source>
</evidence>
<name>A0A560DZE2_9BRAD</name>
<dbReference type="PANTHER" id="PTHR30461">
    <property type="entry name" value="DNA-INVERTASE FROM LAMBDOID PROPHAGE"/>
    <property type="match status" value="1"/>
</dbReference>
<dbReference type="GO" id="GO:0000150">
    <property type="term" value="F:DNA strand exchange activity"/>
    <property type="evidence" value="ECO:0007669"/>
    <property type="project" value="InterPro"/>
</dbReference>
<dbReference type="Gene3D" id="3.90.1750.20">
    <property type="entry name" value="Putative Large Serine Recombinase, Chain B, Domain 2"/>
    <property type="match status" value="1"/>
</dbReference>
<dbReference type="SUPFAM" id="SSF53041">
    <property type="entry name" value="Resolvase-like"/>
    <property type="match status" value="1"/>
</dbReference>
<dbReference type="Proteomes" id="UP000319949">
    <property type="component" value="Unassembled WGS sequence"/>
</dbReference>
<evidence type="ECO:0000313" key="5">
    <source>
        <dbReference type="Proteomes" id="UP000319949"/>
    </source>
</evidence>
<evidence type="ECO:0000313" key="4">
    <source>
        <dbReference type="EMBL" id="TWB02447.1"/>
    </source>
</evidence>
<dbReference type="Gene3D" id="3.40.50.1390">
    <property type="entry name" value="Resolvase, N-terminal catalytic domain"/>
    <property type="match status" value="1"/>
</dbReference>
<dbReference type="InterPro" id="IPR050639">
    <property type="entry name" value="SSR_resolvase"/>
</dbReference>
<protein>
    <submittedName>
        <fullName evidence="4">DNA invertase Pin-like site-specific DNA recombinase</fullName>
    </submittedName>
</protein>
<feature type="compositionally biased region" description="Basic residues" evidence="1">
    <location>
        <begin position="538"/>
        <end position="553"/>
    </location>
</feature>
<dbReference type="PROSITE" id="PS51736">
    <property type="entry name" value="RECOMBINASES_3"/>
    <property type="match status" value="1"/>
</dbReference>
<keyword evidence="5" id="KW-1185">Reference proteome</keyword>
<proteinExistence type="predicted"/>
<feature type="domain" description="Resolvase/invertase-type recombinase catalytic" evidence="2">
    <location>
        <begin position="21"/>
        <end position="171"/>
    </location>
</feature>
<evidence type="ECO:0000259" key="2">
    <source>
        <dbReference type="PROSITE" id="PS51736"/>
    </source>
</evidence>
<comment type="caution">
    <text evidence="4">The sequence shown here is derived from an EMBL/GenBank/DDBJ whole genome shotgun (WGS) entry which is preliminary data.</text>
</comment>